<evidence type="ECO:0000256" key="2">
    <source>
        <dbReference type="ARBA" id="ARBA00023015"/>
    </source>
</evidence>
<dbReference type="PROSITE" id="PS50066">
    <property type="entry name" value="MADS_BOX_2"/>
    <property type="match status" value="1"/>
</dbReference>
<evidence type="ECO:0000313" key="7">
    <source>
        <dbReference type="Proteomes" id="UP000447434"/>
    </source>
</evidence>
<dbReference type="AlphaFoldDB" id="A0A6A5LQB6"/>
<dbReference type="SUPFAM" id="SSF55455">
    <property type="entry name" value="SRF-like"/>
    <property type="match status" value="1"/>
</dbReference>
<proteinExistence type="predicted"/>
<evidence type="ECO:0000313" key="6">
    <source>
        <dbReference type="EMBL" id="KAE9589577.1"/>
    </source>
</evidence>
<keyword evidence="7" id="KW-1185">Reference proteome</keyword>
<dbReference type="InterPro" id="IPR002100">
    <property type="entry name" value="TF_MADSbox"/>
</dbReference>
<organism evidence="6 7">
    <name type="scientific">Lupinus albus</name>
    <name type="common">White lupine</name>
    <name type="synonym">Lupinus termis</name>
    <dbReference type="NCBI Taxonomy" id="3870"/>
    <lineage>
        <taxon>Eukaryota</taxon>
        <taxon>Viridiplantae</taxon>
        <taxon>Streptophyta</taxon>
        <taxon>Embryophyta</taxon>
        <taxon>Tracheophyta</taxon>
        <taxon>Spermatophyta</taxon>
        <taxon>Magnoliopsida</taxon>
        <taxon>eudicotyledons</taxon>
        <taxon>Gunneridae</taxon>
        <taxon>Pentapetalae</taxon>
        <taxon>rosids</taxon>
        <taxon>fabids</taxon>
        <taxon>Fabales</taxon>
        <taxon>Fabaceae</taxon>
        <taxon>Papilionoideae</taxon>
        <taxon>50 kb inversion clade</taxon>
        <taxon>genistoids sensu lato</taxon>
        <taxon>core genistoids</taxon>
        <taxon>Genisteae</taxon>
        <taxon>Lupinus</taxon>
    </lineage>
</organism>
<keyword evidence="5" id="KW-0539">Nucleus</keyword>
<protein>
    <submittedName>
        <fullName evidence="6">Putative transcription factor MADS-type1 family</fullName>
    </submittedName>
</protein>
<dbReference type="PANTHER" id="PTHR48019">
    <property type="entry name" value="SERUM RESPONSE FACTOR HOMOLOG"/>
    <property type="match status" value="1"/>
</dbReference>
<dbReference type="GO" id="GO:0045944">
    <property type="term" value="P:positive regulation of transcription by RNA polymerase II"/>
    <property type="evidence" value="ECO:0007669"/>
    <property type="project" value="InterPro"/>
</dbReference>
<keyword evidence="3" id="KW-0238">DNA-binding</keyword>
<gene>
    <name evidence="6" type="ORF">Lalb_Chr21g0310481</name>
</gene>
<dbReference type="OrthoDB" id="779403at2759"/>
<dbReference type="GO" id="GO:0000981">
    <property type="term" value="F:DNA-binding transcription factor activity, RNA polymerase II-specific"/>
    <property type="evidence" value="ECO:0007669"/>
    <property type="project" value="InterPro"/>
</dbReference>
<dbReference type="InterPro" id="IPR033897">
    <property type="entry name" value="SRF-like_MADS-box"/>
</dbReference>
<dbReference type="InterPro" id="IPR050142">
    <property type="entry name" value="MADS-box/MEF2_TF"/>
</dbReference>
<dbReference type="EMBL" id="WOCE01000021">
    <property type="protein sequence ID" value="KAE9589577.1"/>
    <property type="molecule type" value="Genomic_DNA"/>
</dbReference>
<keyword evidence="4" id="KW-0804">Transcription</keyword>
<reference evidence="7" key="1">
    <citation type="journal article" date="2020" name="Nat. Commun.">
        <title>Genome sequence of the cluster root forming white lupin.</title>
        <authorList>
            <person name="Hufnagel B."/>
            <person name="Marques A."/>
            <person name="Soriano A."/>
            <person name="Marques L."/>
            <person name="Divol F."/>
            <person name="Doumas P."/>
            <person name="Sallet E."/>
            <person name="Mancinotti D."/>
            <person name="Carrere S."/>
            <person name="Marande W."/>
            <person name="Arribat S."/>
            <person name="Keller J."/>
            <person name="Huneau C."/>
            <person name="Blein T."/>
            <person name="Aime D."/>
            <person name="Laguerre M."/>
            <person name="Taylor J."/>
            <person name="Schubert V."/>
            <person name="Nelson M."/>
            <person name="Geu-Flores F."/>
            <person name="Crespi M."/>
            <person name="Gallardo-Guerrero K."/>
            <person name="Delaux P.-M."/>
            <person name="Salse J."/>
            <person name="Berges H."/>
            <person name="Guyot R."/>
            <person name="Gouzy J."/>
            <person name="Peret B."/>
        </authorList>
    </citation>
    <scope>NUCLEOTIDE SEQUENCE [LARGE SCALE GENOMIC DNA]</scope>
    <source>
        <strain evidence="7">cv. Amiga</strain>
    </source>
</reference>
<comment type="subcellular location">
    <subcellularLocation>
        <location evidence="1">Nucleus</location>
    </subcellularLocation>
</comment>
<dbReference type="PRINTS" id="PR00404">
    <property type="entry name" value="MADSDOMAIN"/>
</dbReference>
<accession>A0A6A5LQB6</accession>
<dbReference type="Pfam" id="PF00319">
    <property type="entry name" value="SRF-TF"/>
    <property type="match status" value="1"/>
</dbReference>
<evidence type="ECO:0000256" key="1">
    <source>
        <dbReference type="ARBA" id="ARBA00004123"/>
    </source>
</evidence>
<dbReference type="GO" id="GO:0000987">
    <property type="term" value="F:cis-regulatory region sequence-specific DNA binding"/>
    <property type="evidence" value="ECO:0007669"/>
    <property type="project" value="InterPro"/>
</dbReference>
<dbReference type="GO" id="GO:0005634">
    <property type="term" value="C:nucleus"/>
    <property type="evidence" value="ECO:0007669"/>
    <property type="project" value="UniProtKB-SubCell"/>
</dbReference>
<evidence type="ECO:0000256" key="3">
    <source>
        <dbReference type="ARBA" id="ARBA00023125"/>
    </source>
</evidence>
<dbReference type="Proteomes" id="UP000447434">
    <property type="component" value="Chromosome 21"/>
</dbReference>
<comment type="caution">
    <text evidence="6">The sequence shown here is derived from an EMBL/GenBank/DDBJ whole genome shotgun (WGS) entry which is preliminary data.</text>
</comment>
<dbReference type="CDD" id="cd00266">
    <property type="entry name" value="MADS_SRF_like"/>
    <property type="match status" value="1"/>
</dbReference>
<dbReference type="GO" id="GO:0046983">
    <property type="term" value="F:protein dimerization activity"/>
    <property type="evidence" value="ECO:0007669"/>
    <property type="project" value="InterPro"/>
</dbReference>
<evidence type="ECO:0000256" key="4">
    <source>
        <dbReference type="ARBA" id="ARBA00023163"/>
    </source>
</evidence>
<keyword evidence="2" id="KW-0805">Transcription regulation</keyword>
<dbReference type="FunFam" id="3.40.1810.10:FF:000018">
    <property type="entry name" value="agamous-like MADS-box protein AGL80"/>
    <property type="match status" value="1"/>
</dbReference>
<evidence type="ECO:0000256" key="5">
    <source>
        <dbReference type="ARBA" id="ARBA00023242"/>
    </source>
</evidence>
<dbReference type="Gene3D" id="3.40.1810.10">
    <property type="entry name" value="Transcription factor, MADS-box"/>
    <property type="match status" value="1"/>
</dbReference>
<name>A0A6A5LQB6_LUPAL</name>
<dbReference type="InterPro" id="IPR036879">
    <property type="entry name" value="TF_MADSbox_sf"/>
</dbReference>
<sequence length="215" mass="24860">MTRKKVNLAYIVNDSARKATYKKRKKGLLKKVDELTTLCGIEACAIIYSPFEPQPEVWPSPWEVQNVLSKLKRMPELEQSKKMVNQETFLKQRIVKAKEQVKKLQKENREKEMTQLIFKCLGADKVQFNNLSVTDLNDLAWLIDQNLKHIKRRMEKLEEKNDQMNQGRSYMVAPSPLSLSGRVPKNEEMALMNGNGNEAMQFGETNLIMGFDLNP</sequence>
<dbReference type="SMART" id="SM00432">
    <property type="entry name" value="MADS"/>
    <property type="match status" value="1"/>
</dbReference>